<evidence type="ECO:0000259" key="6">
    <source>
        <dbReference type="Pfam" id="PF02826"/>
    </source>
</evidence>
<keyword evidence="3" id="KW-0520">NAD</keyword>
<evidence type="ECO:0000313" key="8">
    <source>
        <dbReference type="Proteomes" id="UP000246352"/>
    </source>
</evidence>
<accession>A0A317PGA7</accession>
<dbReference type="InterPro" id="IPR006140">
    <property type="entry name" value="D-isomer_DH_NAD-bd"/>
</dbReference>
<dbReference type="OrthoDB" id="9793626at2"/>
<dbReference type="Pfam" id="PF02826">
    <property type="entry name" value="2-Hacid_dh_C"/>
    <property type="match status" value="1"/>
</dbReference>
<organism evidence="7 8">
    <name type="scientific">Hoeflea marina</name>
    <dbReference type="NCBI Taxonomy" id="274592"/>
    <lineage>
        <taxon>Bacteria</taxon>
        <taxon>Pseudomonadati</taxon>
        <taxon>Pseudomonadota</taxon>
        <taxon>Alphaproteobacteria</taxon>
        <taxon>Hyphomicrobiales</taxon>
        <taxon>Rhizobiaceae</taxon>
        <taxon>Hoeflea</taxon>
    </lineage>
</organism>
<dbReference type="InterPro" id="IPR029753">
    <property type="entry name" value="D-isomer_DH_CS"/>
</dbReference>
<dbReference type="InterPro" id="IPR006139">
    <property type="entry name" value="D-isomer_2_OHA_DH_cat_dom"/>
</dbReference>
<dbReference type="Proteomes" id="UP000246352">
    <property type="component" value="Unassembled WGS sequence"/>
</dbReference>
<dbReference type="EMBL" id="QGTR01000005">
    <property type="protein sequence ID" value="PWV98172.1"/>
    <property type="molecule type" value="Genomic_DNA"/>
</dbReference>
<sequence length="310" mass="33193">MADIVITEFMDGEAVKRLADAHDTLYDPKLVDQPDALHAHLASARAIIVRNRTQVREVLLSMAPRLRAVGRLGVGLDNIDVGACKARSIKVIPATGANDLSVAEYVITSALMLLRGAWLRSADVAAGRWPREAMIGRELAGKTMGLVGFGSIAREVAWRAHMMGMQVIAYDPYVMADHPGWQIARNVSLDSVLELSDVVSLHTPLNDQTRRMINAEALAKMKPHSVLINAARGGIVDEGALAEALATARLGGAALDVFETEPLTAEAGAKFSGLGNCLLTPHIAGVTEESNVRVSDLIADKILEALARRT</sequence>
<proteinExistence type="inferred from homology"/>
<dbReference type="SUPFAM" id="SSF52283">
    <property type="entry name" value="Formate/glycerate dehydrogenase catalytic domain-like"/>
    <property type="match status" value="1"/>
</dbReference>
<dbReference type="SUPFAM" id="SSF51735">
    <property type="entry name" value="NAD(P)-binding Rossmann-fold domains"/>
    <property type="match status" value="1"/>
</dbReference>
<dbReference type="GO" id="GO:0004617">
    <property type="term" value="F:phosphoglycerate dehydrogenase activity"/>
    <property type="evidence" value="ECO:0007669"/>
    <property type="project" value="UniProtKB-ARBA"/>
</dbReference>
<dbReference type="AlphaFoldDB" id="A0A317PGA7"/>
<dbReference type="GO" id="GO:0047545">
    <property type="term" value="F:(S)-2-hydroxyglutarate dehydrogenase activity"/>
    <property type="evidence" value="ECO:0007669"/>
    <property type="project" value="UniProtKB-ARBA"/>
</dbReference>
<dbReference type="GO" id="GO:0006564">
    <property type="term" value="P:L-serine biosynthetic process"/>
    <property type="evidence" value="ECO:0007669"/>
    <property type="project" value="UniProtKB-ARBA"/>
</dbReference>
<feature type="domain" description="D-isomer specific 2-hydroxyacid dehydrogenase catalytic" evidence="5">
    <location>
        <begin position="6"/>
        <end position="308"/>
    </location>
</feature>
<evidence type="ECO:0000256" key="3">
    <source>
        <dbReference type="ARBA" id="ARBA00023027"/>
    </source>
</evidence>
<evidence type="ECO:0000313" key="7">
    <source>
        <dbReference type="EMBL" id="PWV98172.1"/>
    </source>
</evidence>
<dbReference type="RefSeq" id="WP_110033594.1">
    <property type="nucleotide sequence ID" value="NZ_QGTR01000005.1"/>
</dbReference>
<gene>
    <name evidence="7" type="ORF">DFR52_105151</name>
</gene>
<name>A0A317PGA7_9HYPH</name>
<evidence type="ECO:0000256" key="1">
    <source>
        <dbReference type="ARBA" id="ARBA00005854"/>
    </source>
</evidence>
<dbReference type="InterPro" id="IPR036291">
    <property type="entry name" value="NAD(P)-bd_dom_sf"/>
</dbReference>
<protein>
    <submittedName>
        <fullName evidence="7">(S)-sulfolactate dehydrogenase</fullName>
    </submittedName>
</protein>
<dbReference type="Gene3D" id="3.40.50.720">
    <property type="entry name" value="NAD(P)-binding Rossmann-like Domain"/>
    <property type="match status" value="2"/>
</dbReference>
<keyword evidence="8" id="KW-1185">Reference proteome</keyword>
<keyword evidence="2 4" id="KW-0560">Oxidoreductase</keyword>
<dbReference type="InterPro" id="IPR050857">
    <property type="entry name" value="D-2-hydroxyacid_DH"/>
</dbReference>
<dbReference type="Pfam" id="PF00389">
    <property type="entry name" value="2-Hacid_dh"/>
    <property type="match status" value="1"/>
</dbReference>
<dbReference type="CDD" id="cd12173">
    <property type="entry name" value="PGDH_4"/>
    <property type="match status" value="1"/>
</dbReference>
<comment type="caution">
    <text evidence="7">The sequence shown here is derived from an EMBL/GenBank/DDBJ whole genome shotgun (WGS) entry which is preliminary data.</text>
</comment>
<dbReference type="PANTHER" id="PTHR42789:SF1">
    <property type="entry name" value="D-ISOMER SPECIFIC 2-HYDROXYACID DEHYDROGENASE FAMILY PROTEIN (AFU_ORTHOLOGUE AFUA_6G10090)"/>
    <property type="match status" value="1"/>
</dbReference>
<dbReference type="PANTHER" id="PTHR42789">
    <property type="entry name" value="D-ISOMER SPECIFIC 2-HYDROXYACID DEHYDROGENASE FAMILY PROTEIN (AFU_ORTHOLOGUE AFUA_6G10090)"/>
    <property type="match status" value="1"/>
</dbReference>
<reference evidence="7 8" key="1">
    <citation type="submission" date="2018-05" db="EMBL/GenBank/DDBJ databases">
        <title>Genomic Encyclopedia of Type Strains, Phase IV (KMG-IV): sequencing the most valuable type-strain genomes for metagenomic binning, comparative biology and taxonomic classification.</title>
        <authorList>
            <person name="Goeker M."/>
        </authorList>
    </citation>
    <scope>NUCLEOTIDE SEQUENCE [LARGE SCALE GENOMIC DNA]</scope>
    <source>
        <strain evidence="7 8">DSM 16791</strain>
    </source>
</reference>
<dbReference type="PROSITE" id="PS00670">
    <property type="entry name" value="D_2_HYDROXYACID_DH_2"/>
    <property type="match status" value="1"/>
</dbReference>
<evidence type="ECO:0000256" key="4">
    <source>
        <dbReference type="RuleBase" id="RU003719"/>
    </source>
</evidence>
<comment type="similarity">
    <text evidence="1 4">Belongs to the D-isomer specific 2-hydroxyacid dehydrogenase family.</text>
</comment>
<feature type="domain" description="D-isomer specific 2-hydroxyacid dehydrogenase NAD-binding" evidence="6">
    <location>
        <begin position="109"/>
        <end position="284"/>
    </location>
</feature>
<evidence type="ECO:0000259" key="5">
    <source>
        <dbReference type="Pfam" id="PF00389"/>
    </source>
</evidence>
<dbReference type="GO" id="GO:0051287">
    <property type="term" value="F:NAD binding"/>
    <property type="evidence" value="ECO:0007669"/>
    <property type="project" value="InterPro"/>
</dbReference>
<evidence type="ECO:0000256" key="2">
    <source>
        <dbReference type="ARBA" id="ARBA00023002"/>
    </source>
</evidence>
<dbReference type="FunFam" id="3.40.50.720:FF:000041">
    <property type="entry name" value="D-3-phosphoglycerate dehydrogenase"/>
    <property type="match status" value="1"/>
</dbReference>